<organism evidence="1 2">
    <name type="scientific">Periconia digitata</name>
    <dbReference type="NCBI Taxonomy" id="1303443"/>
    <lineage>
        <taxon>Eukaryota</taxon>
        <taxon>Fungi</taxon>
        <taxon>Dikarya</taxon>
        <taxon>Ascomycota</taxon>
        <taxon>Pezizomycotina</taxon>
        <taxon>Dothideomycetes</taxon>
        <taxon>Pleosporomycetidae</taxon>
        <taxon>Pleosporales</taxon>
        <taxon>Massarineae</taxon>
        <taxon>Periconiaceae</taxon>
        <taxon>Periconia</taxon>
    </lineage>
</organism>
<dbReference type="AlphaFoldDB" id="A0A9W4XKK7"/>
<dbReference type="EMBL" id="CAOQHR010000005">
    <property type="protein sequence ID" value="CAI6335389.1"/>
    <property type="molecule type" value="Genomic_DNA"/>
</dbReference>
<evidence type="ECO:0000313" key="1">
    <source>
        <dbReference type="EMBL" id="CAI6335389.1"/>
    </source>
</evidence>
<dbReference type="Proteomes" id="UP001152607">
    <property type="component" value="Unassembled WGS sequence"/>
</dbReference>
<comment type="caution">
    <text evidence="1">The sequence shown here is derived from an EMBL/GenBank/DDBJ whole genome shotgun (WGS) entry which is preliminary data.</text>
</comment>
<protein>
    <submittedName>
        <fullName evidence="1">Uncharacterized protein</fullName>
    </submittedName>
</protein>
<reference evidence="1" key="1">
    <citation type="submission" date="2023-01" db="EMBL/GenBank/DDBJ databases">
        <authorList>
            <person name="Van Ghelder C."/>
            <person name="Rancurel C."/>
        </authorList>
    </citation>
    <scope>NUCLEOTIDE SEQUENCE</scope>
    <source>
        <strain evidence="1">CNCM I-4278</strain>
    </source>
</reference>
<accession>A0A9W4XKK7</accession>
<keyword evidence="2" id="KW-1185">Reference proteome</keyword>
<gene>
    <name evidence="1" type="ORF">PDIGIT_LOCUS8470</name>
</gene>
<proteinExistence type="predicted"/>
<name>A0A9W4XKK7_9PLEO</name>
<evidence type="ECO:0000313" key="2">
    <source>
        <dbReference type="Proteomes" id="UP001152607"/>
    </source>
</evidence>
<sequence>MMEGKGGGSSWRTALFDAESSFRGVVKGCQCRVYDGCLLHVCMQYVITR</sequence>